<reference evidence="1" key="1">
    <citation type="submission" date="2022-11" db="EMBL/GenBank/DDBJ databases">
        <title>Parathalassolutuus dongxingensis gen. nov., sp. nov., a novel member of family Oceanospirillaceae isolated from a coastal shrimp pond in Guangxi, China.</title>
        <authorList>
            <person name="Chen H."/>
        </authorList>
    </citation>
    <scope>NUCLEOTIDE SEQUENCE</scope>
    <source>
        <strain evidence="1">G-43</strain>
    </source>
</reference>
<proteinExistence type="predicted"/>
<evidence type="ECO:0000313" key="1">
    <source>
        <dbReference type="EMBL" id="MCY0964881.1"/>
    </source>
</evidence>
<keyword evidence="2" id="KW-1185">Reference proteome</keyword>
<dbReference type="Proteomes" id="UP001150830">
    <property type="component" value="Unassembled WGS sequence"/>
</dbReference>
<sequence length="131" mass="15207">MVDSVPEALYSHHGNERQHRLEQLESLIRSAGGQQLESWLNEYLDLGLELAAAAGARRLPALQESWLRRIYTHIRNTAICDHCNDGQRQRCLECLYQPYFALRHLYSGSRDGQMHLRRLSQDLSTVSRYLL</sequence>
<protein>
    <submittedName>
        <fullName evidence="1">Uncharacterized protein</fullName>
    </submittedName>
</protein>
<name>A0A9X3IRH0_9GAMM</name>
<dbReference type="AlphaFoldDB" id="A0A9X3IRH0"/>
<evidence type="ECO:0000313" key="2">
    <source>
        <dbReference type="Proteomes" id="UP001150830"/>
    </source>
</evidence>
<organism evidence="1 2">
    <name type="scientific">Parathalassolituus penaei</name>
    <dbReference type="NCBI Taxonomy" id="2997323"/>
    <lineage>
        <taxon>Bacteria</taxon>
        <taxon>Pseudomonadati</taxon>
        <taxon>Pseudomonadota</taxon>
        <taxon>Gammaproteobacteria</taxon>
        <taxon>Oceanospirillales</taxon>
        <taxon>Oceanospirillaceae</taxon>
        <taxon>Parathalassolituus</taxon>
    </lineage>
</organism>
<dbReference type="RefSeq" id="WP_283173097.1">
    <property type="nucleotide sequence ID" value="NZ_JAPNOA010000019.1"/>
</dbReference>
<accession>A0A9X3IRH0</accession>
<comment type="caution">
    <text evidence="1">The sequence shown here is derived from an EMBL/GenBank/DDBJ whole genome shotgun (WGS) entry which is preliminary data.</text>
</comment>
<gene>
    <name evidence="1" type="ORF">OUO13_06760</name>
</gene>
<dbReference type="EMBL" id="JAPNOA010000019">
    <property type="protein sequence ID" value="MCY0964881.1"/>
    <property type="molecule type" value="Genomic_DNA"/>
</dbReference>